<dbReference type="CTD" id="6749809"/>
<evidence type="ECO:0000256" key="4">
    <source>
        <dbReference type="ARBA" id="ARBA00038211"/>
    </source>
</evidence>
<dbReference type="Proteomes" id="UP000009022">
    <property type="component" value="Unassembled WGS sequence"/>
</dbReference>
<evidence type="ECO:0000256" key="3">
    <source>
        <dbReference type="ARBA" id="ARBA00037883"/>
    </source>
</evidence>
<evidence type="ECO:0000256" key="5">
    <source>
        <dbReference type="ARBA" id="ARBA00038874"/>
    </source>
</evidence>
<comment type="similarity">
    <text evidence="4">Belongs to the choline/ethanolamine kinase family.</text>
</comment>
<dbReference type="FunCoup" id="B3RKE5">
    <property type="interactions" value="2692"/>
</dbReference>
<organism evidence="6 7">
    <name type="scientific">Trichoplax adhaerens</name>
    <name type="common">Trichoplax reptans</name>
    <dbReference type="NCBI Taxonomy" id="10228"/>
    <lineage>
        <taxon>Eukaryota</taxon>
        <taxon>Metazoa</taxon>
        <taxon>Placozoa</taxon>
        <taxon>Uniplacotomia</taxon>
        <taxon>Trichoplacea</taxon>
        <taxon>Trichoplacidae</taxon>
        <taxon>Trichoplax</taxon>
    </lineage>
</organism>
<accession>B3RKE5</accession>
<dbReference type="EMBL" id="DS985241">
    <property type="protein sequence ID" value="EDV29393.1"/>
    <property type="molecule type" value="Genomic_DNA"/>
</dbReference>
<evidence type="ECO:0000256" key="2">
    <source>
        <dbReference type="ARBA" id="ARBA00023264"/>
    </source>
</evidence>
<dbReference type="GeneID" id="6749809"/>
<dbReference type="AlphaFoldDB" id="B3RKE5"/>
<keyword evidence="1" id="KW-0594">Phospholipid biosynthesis</keyword>
<dbReference type="RefSeq" id="XP_002108595.1">
    <property type="nucleotide sequence ID" value="XM_002108559.1"/>
</dbReference>
<dbReference type="Pfam" id="PF01633">
    <property type="entry name" value="Choline_kinase"/>
    <property type="match status" value="1"/>
</dbReference>
<dbReference type="GO" id="GO:0005737">
    <property type="term" value="C:cytoplasm"/>
    <property type="evidence" value="ECO:0000318"/>
    <property type="project" value="GO_Central"/>
</dbReference>
<dbReference type="GO" id="GO:0006646">
    <property type="term" value="P:phosphatidylethanolamine biosynthetic process"/>
    <property type="evidence" value="ECO:0000318"/>
    <property type="project" value="GO_Central"/>
</dbReference>
<dbReference type="GO" id="GO:0004305">
    <property type="term" value="F:ethanolamine kinase activity"/>
    <property type="evidence" value="ECO:0000318"/>
    <property type="project" value="GO_Central"/>
</dbReference>
<dbReference type="OrthoDB" id="10267235at2759"/>
<keyword evidence="7" id="KW-1185">Reference proteome</keyword>
<dbReference type="SUPFAM" id="SSF56112">
    <property type="entry name" value="Protein kinase-like (PK-like)"/>
    <property type="match status" value="1"/>
</dbReference>
<dbReference type="eggNOG" id="KOG4720">
    <property type="taxonomic scope" value="Eukaryota"/>
</dbReference>
<keyword evidence="1" id="KW-0443">Lipid metabolism</keyword>
<dbReference type="InterPro" id="IPR011009">
    <property type="entry name" value="Kinase-like_dom_sf"/>
</dbReference>
<dbReference type="HOGENOM" id="CLU_012712_1_0_1"/>
<dbReference type="PANTHER" id="PTHR22603:SF66">
    <property type="entry name" value="ETHANOLAMINE KINASE"/>
    <property type="match status" value="1"/>
</dbReference>
<comment type="pathway">
    <text evidence="3">Phospholipid metabolism; phosphatidylethanolamine biosynthesis; phosphatidylethanolamine from ethanolamine: step 1/3.</text>
</comment>
<proteinExistence type="inferred from homology"/>
<dbReference type="InParanoid" id="B3RKE5"/>
<keyword evidence="1" id="KW-0444">Lipid biosynthesis</keyword>
<dbReference type="PhylomeDB" id="B3RKE5"/>
<reference evidence="6 7" key="1">
    <citation type="journal article" date="2008" name="Nature">
        <title>The Trichoplax genome and the nature of placozoans.</title>
        <authorList>
            <person name="Srivastava M."/>
            <person name="Begovic E."/>
            <person name="Chapman J."/>
            <person name="Putnam N.H."/>
            <person name="Hellsten U."/>
            <person name="Kawashima T."/>
            <person name="Kuo A."/>
            <person name="Mitros T."/>
            <person name="Salamov A."/>
            <person name="Carpenter M.L."/>
            <person name="Signorovitch A.Y."/>
            <person name="Moreno M.A."/>
            <person name="Kamm K."/>
            <person name="Grimwood J."/>
            <person name="Schmutz J."/>
            <person name="Shapiro H."/>
            <person name="Grigoriev I.V."/>
            <person name="Buss L.W."/>
            <person name="Schierwater B."/>
            <person name="Dellaporta S.L."/>
            <person name="Rokhsar D.S."/>
        </authorList>
    </citation>
    <scope>NUCLEOTIDE SEQUENCE [LARGE SCALE GENOMIC DNA]</scope>
    <source>
        <strain evidence="6 7">Grell-BS-1999</strain>
    </source>
</reference>
<dbReference type="Gene3D" id="3.30.200.20">
    <property type="entry name" value="Phosphorylase Kinase, domain 1"/>
    <property type="match status" value="1"/>
</dbReference>
<name>B3RKE5_TRIAD</name>
<evidence type="ECO:0000256" key="1">
    <source>
        <dbReference type="ARBA" id="ARBA00023209"/>
    </source>
</evidence>
<evidence type="ECO:0000313" key="7">
    <source>
        <dbReference type="Proteomes" id="UP000009022"/>
    </source>
</evidence>
<protein>
    <recommendedName>
        <fullName evidence="5">ethanolamine kinase</fullName>
        <ecNumber evidence="5">2.7.1.82</ecNumber>
    </recommendedName>
</protein>
<dbReference type="STRING" id="10228.B3RKE5"/>
<dbReference type="EC" id="2.7.1.82" evidence="5"/>
<dbReference type="Gene3D" id="3.90.1200.10">
    <property type="match status" value="1"/>
</dbReference>
<dbReference type="CDD" id="cd05157">
    <property type="entry name" value="ETNK_euk"/>
    <property type="match status" value="1"/>
</dbReference>
<dbReference type="PANTHER" id="PTHR22603">
    <property type="entry name" value="CHOLINE/ETHANOALAMINE KINASE"/>
    <property type="match status" value="1"/>
</dbReference>
<dbReference type="OMA" id="FALIPKY"/>
<dbReference type="KEGG" id="tad:TRIADDRAFT_51652"/>
<sequence length="352" mass="40626">MGENAIIPVRIDLTVDINNVEESGLKIIHQVRPQWKDENILIKPFTAGITNKIIGYNLQSNTSYQMLLIRVYGQSTELFIDRQKEIDNMLLLHNAGCAPPLYAIFNNGLCYGFVVGQPLQWQQMSDAAVYQLTAKEVAKIHNISTIDQDIQPVLFDTLEKFLSLVPQSFDDPIKNQKFKTQCPNKSALIEEVKMLQDVLLKHDAPIVYCHNDLLCQNIVYNKQNESVTFIDYEYGGFNYAPYDIADHFCEFAGVDEVDYNRYPQKEFQLQWLSIYLQERAKLAGKDETITQSQIHQLYVQVNQFALASHYLWGIWSLIQAKNSLIDFDFLQYGITRFNEYYSKKALFLSLAS</sequence>
<evidence type="ECO:0000313" key="6">
    <source>
        <dbReference type="EMBL" id="EDV29393.1"/>
    </source>
</evidence>
<keyword evidence="2" id="KW-1208">Phospholipid metabolism</keyword>
<gene>
    <name evidence="6" type="ORF">TRIADDRAFT_51652</name>
</gene>